<sequence length="51" mass="5789">MNSLAILGILPLLIYLGILGFGIYAVLAIIKAAKQRNEYLKEIRDEMRKKI</sequence>
<protein>
    <submittedName>
        <fullName evidence="2">Uncharacterized protein</fullName>
    </submittedName>
</protein>
<evidence type="ECO:0000313" key="2">
    <source>
        <dbReference type="EMBL" id="MET3658036.1"/>
    </source>
</evidence>
<dbReference type="RefSeq" id="WP_354313717.1">
    <property type="nucleotide sequence ID" value="NZ_JBEPME010000004.1"/>
</dbReference>
<proteinExistence type="predicted"/>
<organism evidence="2 3">
    <name type="scientific">Sporosarcina psychrophila</name>
    <name type="common">Bacillus psychrophilus</name>
    <dbReference type="NCBI Taxonomy" id="1476"/>
    <lineage>
        <taxon>Bacteria</taxon>
        <taxon>Bacillati</taxon>
        <taxon>Bacillota</taxon>
        <taxon>Bacilli</taxon>
        <taxon>Bacillales</taxon>
        <taxon>Caryophanaceae</taxon>
        <taxon>Sporosarcina</taxon>
    </lineage>
</organism>
<dbReference type="EMBL" id="JBEPME010000004">
    <property type="protein sequence ID" value="MET3658036.1"/>
    <property type="molecule type" value="Genomic_DNA"/>
</dbReference>
<comment type="caution">
    <text evidence="2">The sequence shown here is derived from an EMBL/GenBank/DDBJ whole genome shotgun (WGS) entry which is preliminary data.</text>
</comment>
<keyword evidence="1" id="KW-0812">Transmembrane</keyword>
<gene>
    <name evidence="2" type="ORF">ABIC55_003133</name>
</gene>
<name>A0ABV2KAC9_SPOPS</name>
<dbReference type="Proteomes" id="UP001549104">
    <property type="component" value="Unassembled WGS sequence"/>
</dbReference>
<keyword evidence="1" id="KW-0472">Membrane</keyword>
<evidence type="ECO:0000313" key="3">
    <source>
        <dbReference type="Proteomes" id="UP001549104"/>
    </source>
</evidence>
<evidence type="ECO:0000256" key="1">
    <source>
        <dbReference type="SAM" id="Phobius"/>
    </source>
</evidence>
<accession>A0ABV2KAC9</accession>
<keyword evidence="3" id="KW-1185">Reference proteome</keyword>
<keyword evidence="1" id="KW-1133">Transmembrane helix</keyword>
<reference evidence="2 3" key="1">
    <citation type="submission" date="2024-06" db="EMBL/GenBank/DDBJ databases">
        <title>Sorghum-associated microbial communities from plants grown in Nebraska, USA.</title>
        <authorList>
            <person name="Schachtman D."/>
        </authorList>
    </citation>
    <scope>NUCLEOTIDE SEQUENCE [LARGE SCALE GENOMIC DNA]</scope>
    <source>
        <strain evidence="2 3">1288</strain>
    </source>
</reference>
<feature type="transmembrane region" description="Helical" evidence="1">
    <location>
        <begin position="6"/>
        <end position="30"/>
    </location>
</feature>